<evidence type="ECO:0000313" key="15">
    <source>
        <dbReference type="Proteomes" id="UP000036449"/>
    </source>
</evidence>
<dbReference type="InterPro" id="IPR011877">
    <property type="entry name" value="Ribokinase"/>
</dbReference>
<proteinExistence type="inferred from homology"/>
<feature type="binding site" evidence="12">
    <location>
        <position position="310"/>
    </location>
    <ligand>
        <name>K(+)</name>
        <dbReference type="ChEBI" id="CHEBI:29103"/>
    </ligand>
</feature>
<feature type="domain" description="Carbohydrate kinase PfkB" evidence="13">
    <location>
        <begin position="15"/>
        <end position="317"/>
    </location>
</feature>
<comment type="caution">
    <text evidence="12">Lacks conserved residue(s) required for the propagation of feature annotation.</text>
</comment>
<feature type="binding site" evidence="12">
    <location>
        <begin position="50"/>
        <end position="54"/>
    </location>
    <ligand>
        <name>substrate</name>
    </ligand>
</feature>
<evidence type="ECO:0000256" key="10">
    <source>
        <dbReference type="ARBA" id="ARBA00022958"/>
    </source>
</evidence>
<dbReference type="PANTHER" id="PTHR10584:SF166">
    <property type="entry name" value="RIBOKINASE"/>
    <property type="match status" value="1"/>
</dbReference>
<evidence type="ECO:0000256" key="11">
    <source>
        <dbReference type="ARBA" id="ARBA00023277"/>
    </source>
</evidence>
<dbReference type="AlphaFoldDB" id="A0A0J6V6V6"/>
<reference evidence="14 15" key="1">
    <citation type="submission" date="2015-03" db="EMBL/GenBank/DDBJ databases">
        <title>Genome sequencing of Methylobacterium tarhaniae DSM 25844.</title>
        <authorList>
            <person name="Chaudhry V."/>
            <person name="Patil P.B."/>
        </authorList>
    </citation>
    <scope>NUCLEOTIDE SEQUENCE [LARGE SCALE GENOMIC DNA]</scope>
    <source>
        <strain evidence="14 15">DSM 25844</strain>
    </source>
</reference>
<protein>
    <recommendedName>
        <fullName evidence="3 12">Ribokinase</fullName>
        <shortName evidence="12">RK</shortName>
        <ecNumber evidence="2 12">2.7.1.15</ecNumber>
    </recommendedName>
</protein>
<feature type="binding site" evidence="12">
    <location>
        <position position="271"/>
    </location>
    <ligand>
        <name>K(+)</name>
        <dbReference type="ChEBI" id="CHEBI:29103"/>
    </ligand>
</feature>
<dbReference type="PANTHER" id="PTHR10584">
    <property type="entry name" value="SUGAR KINASE"/>
    <property type="match status" value="1"/>
</dbReference>
<keyword evidence="4 12" id="KW-0808">Transferase</keyword>
<comment type="function">
    <text evidence="12">Catalyzes the phosphorylation of ribose at O-5 in a reaction requiring ATP and magnesium. The resulting D-ribose-5-phosphate can then be used either for sythesis of nucleotides, histidine, and tryptophan, or as a component of the pentose phosphate pathway.</text>
</comment>
<dbReference type="PATRIC" id="fig|1187852.3.peg.2144"/>
<name>A0A0J6V6V6_9HYPH</name>
<feature type="active site" description="Proton acceptor" evidence="12">
    <location>
        <position position="275"/>
    </location>
</feature>
<comment type="subcellular location">
    <subcellularLocation>
        <location evidence="12">Cytoplasm</location>
    </subcellularLocation>
</comment>
<evidence type="ECO:0000256" key="6">
    <source>
        <dbReference type="ARBA" id="ARBA00022741"/>
    </source>
</evidence>
<comment type="subunit">
    <text evidence="12">Homodimer.</text>
</comment>
<dbReference type="Gene3D" id="3.40.1190.20">
    <property type="match status" value="1"/>
</dbReference>
<comment type="similarity">
    <text evidence="12">Belongs to the carbohydrate kinase PfkB family. Ribokinase subfamily.</text>
</comment>
<accession>A0A0J6V6V6</accession>
<evidence type="ECO:0000256" key="5">
    <source>
        <dbReference type="ARBA" id="ARBA00022723"/>
    </source>
</evidence>
<dbReference type="GO" id="GO:0019303">
    <property type="term" value="P:D-ribose catabolic process"/>
    <property type="evidence" value="ECO:0007669"/>
    <property type="project" value="UniProtKB-UniRule"/>
</dbReference>
<feature type="binding site" evidence="12">
    <location>
        <begin position="274"/>
        <end position="275"/>
    </location>
    <ligand>
        <name>ATP</name>
        <dbReference type="ChEBI" id="CHEBI:30616"/>
    </ligand>
</feature>
<gene>
    <name evidence="12" type="primary">rbsK</name>
    <name evidence="14" type="ORF">VQ03_22980</name>
</gene>
<evidence type="ECO:0000256" key="8">
    <source>
        <dbReference type="ARBA" id="ARBA00022840"/>
    </source>
</evidence>
<comment type="catalytic activity">
    <reaction evidence="12">
        <text>D-ribose + ATP = D-ribose 5-phosphate + ADP + H(+)</text>
        <dbReference type="Rhea" id="RHEA:13697"/>
        <dbReference type="ChEBI" id="CHEBI:15378"/>
        <dbReference type="ChEBI" id="CHEBI:30616"/>
        <dbReference type="ChEBI" id="CHEBI:47013"/>
        <dbReference type="ChEBI" id="CHEBI:78346"/>
        <dbReference type="ChEBI" id="CHEBI:456216"/>
        <dbReference type="EC" id="2.7.1.15"/>
    </reaction>
</comment>
<dbReference type="GO" id="GO:0046872">
    <property type="term" value="F:metal ion binding"/>
    <property type="evidence" value="ECO:0007669"/>
    <property type="project" value="UniProtKB-KW"/>
</dbReference>
<evidence type="ECO:0000256" key="3">
    <source>
        <dbReference type="ARBA" id="ARBA00016943"/>
    </source>
</evidence>
<keyword evidence="6 12" id="KW-0547">Nucleotide-binding</keyword>
<keyword evidence="15" id="KW-1185">Reference proteome</keyword>
<dbReference type="SUPFAM" id="SSF53613">
    <property type="entry name" value="Ribokinase-like"/>
    <property type="match status" value="1"/>
</dbReference>
<evidence type="ECO:0000256" key="9">
    <source>
        <dbReference type="ARBA" id="ARBA00022842"/>
    </source>
</evidence>
<evidence type="ECO:0000259" key="13">
    <source>
        <dbReference type="Pfam" id="PF00294"/>
    </source>
</evidence>
<evidence type="ECO:0000313" key="14">
    <source>
        <dbReference type="EMBL" id="KMO34661.1"/>
    </source>
</evidence>
<keyword evidence="8 12" id="KW-0067">ATP-binding</keyword>
<dbReference type="GO" id="GO:0004747">
    <property type="term" value="F:ribokinase activity"/>
    <property type="evidence" value="ECO:0007669"/>
    <property type="project" value="UniProtKB-UniRule"/>
</dbReference>
<dbReference type="EMBL" id="LABZ01000178">
    <property type="protein sequence ID" value="KMO34661.1"/>
    <property type="molecule type" value="Genomic_DNA"/>
</dbReference>
<feature type="binding site" evidence="12">
    <location>
        <position position="199"/>
    </location>
    <ligand>
        <name>ATP</name>
        <dbReference type="ChEBI" id="CHEBI:30616"/>
    </ligand>
</feature>
<keyword evidence="11 12" id="KW-0119">Carbohydrate metabolism</keyword>
<comment type="pathway">
    <text evidence="12">Carbohydrate metabolism; D-ribose degradation; D-ribose 5-phosphate from beta-D-ribopyranose: step 2/2.</text>
</comment>
<keyword evidence="9 12" id="KW-0460">Magnesium</keyword>
<evidence type="ECO:0000256" key="4">
    <source>
        <dbReference type="ARBA" id="ARBA00022679"/>
    </source>
</evidence>
<feature type="binding site" evidence="12">
    <location>
        <position position="305"/>
    </location>
    <ligand>
        <name>K(+)</name>
        <dbReference type="ChEBI" id="CHEBI:29103"/>
    </ligand>
</feature>
<evidence type="ECO:0000256" key="12">
    <source>
        <dbReference type="HAMAP-Rule" id="MF_01987"/>
    </source>
</evidence>
<dbReference type="Pfam" id="PF00294">
    <property type="entry name" value="PfkB"/>
    <property type="match status" value="1"/>
</dbReference>
<dbReference type="RefSeq" id="WP_048453220.1">
    <property type="nucleotide sequence ID" value="NZ_LABZ01000178.1"/>
</dbReference>
<dbReference type="InterPro" id="IPR002139">
    <property type="entry name" value="Ribo/fructo_kinase"/>
</dbReference>
<dbReference type="InterPro" id="IPR029056">
    <property type="entry name" value="Ribokinase-like"/>
</dbReference>
<feature type="binding site" evidence="12">
    <location>
        <position position="308"/>
    </location>
    <ligand>
        <name>K(+)</name>
        <dbReference type="ChEBI" id="CHEBI:29103"/>
    </ligand>
</feature>
<keyword evidence="5 12" id="KW-0479">Metal-binding</keyword>
<dbReference type="UniPathway" id="UPA00916">
    <property type="reaction ID" value="UER00889"/>
</dbReference>
<evidence type="ECO:0000256" key="1">
    <source>
        <dbReference type="ARBA" id="ARBA00005380"/>
    </source>
</evidence>
<dbReference type="PROSITE" id="PS00584">
    <property type="entry name" value="PFKB_KINASES_2"/>
    <property type="match status" value="1"/>
</dbReference>
<feature type="binding site" evidence="12">
    <location>
        <position position="269"/>
    </location>
    <ligand>
        <name>K(+)</name>
        <dbReference type="ChEBI" id="CHEBI:29103"/>
    </ligand>
</feature>
<comment type="caution">
    <text evidence="14">The sequence shown here is derived from an EMBL/GenBank/DDBJ whole genome shotgun (WGS) entry which is preliminary data.</text>
</comment>
<evidence type="ECO:0000256" key="7">
    <source>
        <dbReference type="ARBA" id="ARBA00022777"/>
    </source>
</evidence>
<dbReference type="InterPro" id="IPR002173">
    <property type="entry name" value="Carboh/pur_kinase_PfkB_CS"/>
</dbReference>
<comment type="similarity">
    <text evidence="1">Belongs to the carbohydrate kinase pfkB family.</text>
</comment>
<sequence>MSVEMSVSMAANPALFVLGSFVVACSATVARLPRAGESLEAQAFLVEPGGKGLNLAVGARRLGAAVDGLLAIGDDALAALAGPALDRAGLPAAMLHGFPGPTGAGIGFTDAAGENCLAVHPGANARLGPAEVGRVADRIARADLVLAQFEVGDAAIAETFRIARAAGVRTLLNPSPFRMPGQEIRASKILAATTILVVNAVEAAAFAAALGLDSPEGRTEPDAFGALAEALLACGPALVVVTVGAGGALAFQAGHPALVQPAFPVAAVDTLGAGDAFTAGLAVGLAEGRPLAESLRLAAACGACVVCRKGVFDALPDRDAVAALLA</sequence>
<dbReference type="PRINTS" id="PR00990">
    <property type="entry name" value="RIBOKINASE"/>
</dbReference>
<keyword evidence="7 12" id="KW-0418">Kinase</keyword>
<dbReference type="GO" id="GO:0005829">
    <property type="term" value="C:cytosol"/>
    <property type="evidence" value="ECO:0007669"/>
    <property type="project" value="TreeGrafter"/>
</dbReference>
<comment type="activity regulation">
    <text evidence="12">Activated by a monovalent cation that binds near, but not in, the active site. The most likely occupant of the site in vivo is potassium. Ion binding induces a conformational change that may alter substrate affinity.</text>
</comment>
<evidence type="ECO:0000256" key="2">
    <source>
        <dbReference type="ARBA" id="ARBA00012035"/>
    </source>
</evidence>
<dbReference type="EC" id="2.7.1.15" evidence="2 12"/>
<feature type="binding site" evidence="12">
    <location>
        <position position="275"/>
    </location>
    <ligand>
        <name>substrate</name>
    </ligand>
</feature>
<dbReference type="GO" id="GO:0005524">
    <property type="term" value="F:ATP binding"/>
    <property type="evidence" value="ECO:0007669"/>
    <property type="project" value="UniProtKB-UniRule"/>
</dbReference>
<comment type="cofactor">
    <cofactor evidence="12">
        <name>Mg(2+)</name>
        <dbReference type="ChEBI" id="CHEBI:18420"/>
    </cofactor>
    <text evidence="12">Requires a divalent cation, most likely magnesium in vivo, as an electrophilic catalyst to aid phosphoryl group transfer. It is the chelate of the metal and the nucleotide that is the actual substrate.</text>
</comment>
<dbReference type="InterPro" id="IPR011611">
    <property type="entry name" value="PfkB_dom"/>
</dbReference>
<organism evidence="14 15">
    <name type="scientific">Methylobacterium tarhaniae</name>
    <dbReference type="NCBI Taxonomy" id="1187852"/>
    <lineage>
        <taxon>Bacteria</taxon>
        <taxon>Pseudomonadati</taxon>
        <taxon>Pseudomonadota</taxon>
        <taxon>Alphaproteobacteria</taxon>
        <taxon>Hyphomicrobiales</taxon>
        <taxon>Methylobacteriaceae</taxon>
        <taxon>Methylobacterium</taxon>
    </lineage>
</organism>
<keyword evidence="12" id="KW-0963">Cytoplasm</keyword>
<feature type="binding site" evidence="12">
    <location>
        <position position="150"/>
    </location>
    <ligand>
        <name>substrate</name>
    </ligand>
</feature>
<keyword evidence="10 12" id="KW-0630">Potassium</keyword>
<dbReference type="Proteomes" id="UP000036449">
    <property type="component" value="Unassembled WGS sequence"/>
</dbReference>
<dbReference type="HAMAP" id="MF_01987">
    <property type="entry name" value="Ribokinase"/>
    <property type="match status" value="1"/>
</dbReference>
<feature type="binding site" evidence="12">
    <location>
        <begin position="242"/>
        <end position="247"/>
    </location>
    <ligand>
        <name>ATP</name>
        <dbReference type="ChEBI" id="CHEBI:30616"/>
    </ligand>
</feature>